<comment type="caution">
    <text evidence="1">The sequence shown here is derived from an EMBL/GenBank/DDBJ whole genome shotgun (WGS) entry which is preliminary data.</text>
</comment>
<reference evidence="1" key="1">
    <citation type="journal article" date="2014" name="Front. Microbiol.">
        <title>High frequency of phylogenetically diverse reductive dehalogenase-homologous genes in deep subseafloor sedimentary metagenomes.</title>
        <authorList>
            <person name="Kawai M."/>
            <person name="Futagami T."/>
            <person name="Toyoda A."/>
            <person name="Takaki Y."/>
            <person name="Nishi S."/>
            <person name="Hori S."/>
            <person name="Arai W."/>
            <person name="Tsubouchi T."/>
            <person name="Morono Y."/>
            <person name="Uchiyama I."/>
            <person name="Ito T."/>
            <person name="Fujiyama A."/>
            <person name="Inagaki F."/>
            <person name="Takami H."/>
        </authorList>
    </citation>
    <scope>NUCLEOTIDE SEQUENCE</scope>
    <source>
        <strain evidence="1">Expedition CK06-06</strain>
    </source>
</reference>
<accession>X1V0A9</accession>
<feature type="non-terminal residue" evidence="1">
    <location>
        <position position="56"/>
    </location>
</feature>
<organism evidence="1">
    <name type="scientific">marine sediment metagenome</name>
    <dbReference type="NCBI Taxonomy" id="412755"/>
    <lineage>
        <taxon>unclassified sequences</taxon>
        <taxon>metagenomes</taxon>
        <taxon>ecological metagenomes</taxon>
    </lineage>
</organism>
<gene>
    <name evidence="1" type="ORF">S12H4_33388</name>
</gene>
<dbReference type="AlphaFoldDB" id="X1V0A9"/>
<protein>
    <submittedName>
        <fullName evidence="1">Uncharacterized protein</fullName>
    </submittedName>
</protein>
<evidence type="ECO:0000313" key="1">
    <source>
        <dbReference type="EMBL" id="GAI98054.1"/>
    </source>
</evidence>
<name>X1V0A9_9ZZZZ</name>
<proteinExistence type="predicted"/>
<dbReference type="EMBL" id="BARW01019670">
    <property type="protein sequence ID" value="GAI98054.1"/>
    <property type="molecule type" value="Genomic_DNA"/>
</dbReference>
<sequence length="56" mass="6658">MDMLGRTVMGTTIESNRHYKISNTPSIFERAWALREFNHWLDTMITIEPILDFDLE</sequence>